<dbReference type="AlphaFoldDB" id="A0A9D2SGY4"/>
<feature type="chain" id="PRO_5038671675" evidence="2">
    <location>
        <begin position="22"/>
        <end position="179"/>
    </location>
</feature>
<protein>
    <submittedName>
        <fullName evidence="3">Peptide ABC transporter substrate-binding protein</fullName>
    </submittedName>
</protein>
<gene>
    <name evidence="3" type="ORF">H9704_00685</name>
</gene>
<dbReference type="EMBL" id="DWWT01000002">
    <property type="protein sequence ID" value="HJC04673.1"/>
    <property type="molecule type" value="Genomic_DNA"/>
</dbReference>
<comment type="caution">
    <text evidence="3">The sequence shown here is derived from an EMBL/GenBank/DDBJ whole genome shotgun (WGS) entry which is preliminary data.</text>
</comment>
<reference evidence="3" key="2">
    <citation type="submission" date="2021-04" db="EMBL/GenBank/DDBJ databases">
        <authorList>
            <person name="Gilroy R."/>
        </authorList>
    </citation>
    <scope>NUCLEOTIDE SEQUENCE</scope>
    <source>
        <strain evidence="3">CHK180-15479</strain>
    </source>
</reference>
<organism evidence="3 4">
    <name type="scientific">Candidatus Enterocloster excrementipullorum</name>
    <dbReference type="NCBI Taxonomy" id="2838559"/>
    <lineage>
        <taxon>Bacteria</taxon>
        <taxon>Bacillati</taxon>
        <taxon>Bacillota</taxon>
        <taxon>Clostridia</taxon>
        <taxon>Lachnospirales</taxon>
        <taxon>Lachnospiraceae</taxon>
        <taxon>Enterocloster</taxon>
    </lineage>
</organism>
<dbReference type="Proteomes" id="UP000823910">
    <property type="component" value="Unassembled WGS sequence"/>
</dbReference>
<keyword evidence="2" id="KW-0732">Signal</keyword>
<evidence type="ECO:0000313" key="3">
    <source>
        <dbReference type="EMBL" id="HJC04673.1"/>
    </source>
</evidence>
<sequence length="179" mass="19684">MKNKRAMAAALAAVLYLTGCAYVTGDTGKTAPKNTTEAETSQSAEETEAAPRMEESVEDAVFSEEEEDEDLYMDLFRSGASVVQMEITTGLTTEYLDPLCNYPVKVYLGGEEKTVEDEEGLKEIGLDALYSDALINAVKDFDTDSIEVTDGRAVMGDDTHYVVLEMDEYENVGITEFHE</sequence>
<feature type="compositionally biased region" description="Low complexity" evidence="1">
    <location>
        <begin position="35"/>
        <end position="44"/>
    </location>
</feature>
<evidence type="ECO:0000256" key="1">
    <source>
        <dbReference type="SAM" id="MobiDB-lite"/>
    </source>
</evidence>
<feature type="region of interest" description="Disordered" evidence="1">
    <location>
        <begin position="27"/>
        <end position="64"/>
    </location>
</feature>
<evidence type="ECO:0000313" key="4">
    <source>
        <dbReference type="Proteomes" id="UP000823910"/>
    </source>
</evidence>
<accession>A0A9D2SGY4</accession>
<proteinExistence type="predicted"/>
<evidence type="ECO:0000256" key="2">
    <source>
        <dbReference type="SAM" id="SignalP"/>
    </source>
</evidence>
<name>A0A9D2SGY4_9FIRM</name>
<reference evidence="3" key="1">
    <citation type="journal article" date="2021" name="PeerJ">
        <title>Extensive microbial diversity within the chicken gut microbiome revealed by metagenomics and culture.</title>
        <authorList>
            <person name="Gilroy R."/>
            <person name="Ravi A."/>
            <person name="Getino M."/>
            <person name="Pursley I."/>
            <person name="Horton D.L."/>
            <person name="Alikhan N.F."/>
            <person name="Baker D."/>
            <person name="Gharbi K."/>
            <person name="Hall N."/>
            <person name="Watson M."/>
            <person name="Adriaenssens E.M."/>
            <person name="Foster-Nyarko E."/>
            <person name="Jarju S."/>
            <person name="Secka A."/>
            <person name="Antonio M."/>
            <person name="Oren A."/>
            <person name="Chaudhuri R.R."/>
            <person name="La Ragione R."/>
            <person name="Hildebrand F."/>
            <person name="Pallen M.J."/>
        </authorList>
    </citation>
    <scope>NUCLEOTIDE SEQUENCE</scope>
    <source>
        <strain evidence="3">CHK180-15479</strain>
    </source>
</reference>
<feature type="signal peptide" evidence="2">
    <location>
        <begin position="1"/>
        <end position="21"/>
    </location>
</feature>